<dbReference type="NCBIfam" id="TIGR03544">
    <property type="entry name" value="DivI1A_domain"/>
    <property type="match status" value="1"/>
</dbReference>
<dbReference type="GO" id="GO:0051301">
    <property type="term" value="P:cell division"/>
    <property type="evidence" value="ECO:0007669"/>
    <property type="project" value="UniProtKB-KW"/>
</dbReference>
<evidence type="ECO:0000313" key="9">
    <source>
        <dbReference type="EMBL" id="BDD10257.1"/>
    </source>
</evidence>
<name>A0AAU9CQL5_9BACT</name>
<protein>
    <recommendedName>
        <fullName evidence="11">DivIVA domain-containing protein</fullName>
    </recommendedName>
</protein>
<evidence type="ECO:0000256" key="7">
    <source>
        <dbReference type="SAM" id="Coils"/>
    </source>
</evidence>
<keyword evidence="10" id="KW-1185">Reference proteome</keyword>
<dbReference type="Gene3D" id="6.10.250.660">
    <property type="match status" value="1"/>
</dbReference>
<evidence type="ECO:0008006" key="11">
    <source>
        <dbReference type="Google" id="ProtNLM"/>
    </source>
</evidence>
<keyword evidence="5 7" id="KW-0175">Coiled coil</keyword>
<dbReference type="AlphaFoldDB" id="A0AAU9CQL5"/>
<dbReference type="EMBL" id="AP025314">
    <property type="protein sequence ID" value="BDD10257.1"/>
    <property type="molecule type" value="Genomic_DNA"/>
</dbReference>
<evidence type="ECO:0000256" key="5">
    <source>
        <dbReference type="ARBA" id="ARBA00023054"/>
    </source>
</evidence>
<feature type="compositionally biased region" description="Pro residues" evidence="8">
    <location>
        <begin position="260"/>
        <end position="269"/>
    </location>
</feature>
<reference evidence="9 10" key="1">
    <citation type="submission" date="2021-12" db="EMBL/GenBank/DDBJ databases">
        <title>Genome sequencing of bacteria with rrn-lacking chromosome and rrn-plasmid.</title>
        <authorList>
            <person name="Anda M."/>
            <person name="Iwasaki W."/>
        </authorList>
    </citation>
    <scope>NUCLEOTIDE SEQUENCE [LARGE SCALE GENOMIC DNA]</scope>
    <source>
        <strain evidence="9 10">DSM 100852</strain>
    </source>
</reference>
<keyword evidence="4" id="KW-0132">Cell division</keyword>
<dbReference type="RefSeq" id="WP_338391827.1">
    <property type="nucleotide sequence ID" value="NZ_AP025314.1"/>
</dbReference>
<dbReference type="GO" id="GO:0005737">
    <property type="term" value="C:cytoplasm"/>
    <property type="evidence" value="ECO:0007669"/>
    <property type="project" value="UniProtKB-SubCell"/>
</dbReference>
<gene>
    <name evidence="9" type="ORF">FUAX_26890</name>
</gene>
<comment type="similarity">
    <text evidence="2">Belongs to the DivIVA family.</text>
</comment>
<dbReference type="PANTHER" id="PTHR35794">
    <property type="entry name" value="CELL DIVISION PROTEIN DIVIVA"/>
    <property type="match status" value="1"/>
</dbReference>
<accession>A0AAU9CQL5</accession>
<evidence type="ECO:0000256" key="6">
    <source>
        <dbReference type="ARBA" id="ARBA00023306"/>
    </source>
</evidence>
<feature type="coiled-coil region" evidence="7">
    <location>
        <begin position="36"/>
        <end position="63"/>
    </location>
</feature>
<sequence>MKITPLEIRQKSFERVFRGYEKEDVDAYLLSLSQEWERLLDKNKDLHLRLEAANREVAKLREVESSLYKTLKTAEDTGQSIMEQAQQKAELKLKEVEMDSDKRLSEAKTEAIQMIEEAEIRADEIVQKAESEAGEAAENMMELIKELEHHYRAVEDARDHILSGMIHLSDEIKDRIERATTAKEEKKGLIDGIVGKARVTQRKFRENLTQTTQGTGASVPDPVTDFNDTEFVTTKPDEPEAPAVSDDMPSFQEEPAKPAVEPPATPQTPPAQSFPEPSEEIRRENAPKQDGSGGDRSFFDDLG</sequence>
<keyword evidence="6" id="KW-0131">Cell cycle</keyword>
<organism evidence="9 10">
    <name type="scientific">Fulvitalea axinellae</name>
    <dbReference type="NCBI Taxonomy" id="1182444"/>
    <lineage>
        <taxon>Bacteria</taxon>
        <taxon>Pseudomonadati</taxon>
        <taxon>Bacteroidota</taxon>
        <taxon>Cytophagia</taxon>
        <taxon>Cytophagales</taxon>
        <taxon>Persicobacteraceae</taxon>
        <taxon>Fulvitalea</taxon>
    </lineage>
</organism>
<dbReference type="Proteomes" id="UP001348817">
    <property type="component" value="Chromosome"/>
</dbReference>
<keyword evidence="3" id="KW-0963">Cytoplasm</keyword>
<comment type="subcellular location">
    <subcellularLocation>
        <location evidence="1">Cytoplasm</location>
    </subcellularLocation>
</comment>
<evidence type="ECO:0000313" key="10">
    <source>
        <dbReference type="Proteomes" id="UP001348817"/>
    </source>
</evidence>
<evidence type="ECO:0000256" key="1">
    <source>
        <dbReference type="ARBA" id="ARBA00004496"/>
    </source>
</evidence>
<dbReference type="InterPro" id="IPR019933">
    <property type="entry name" value="DivIVA_domain"/>
</dbReference>
<feature type="coiled-coil region" evidence="7">
    <location>
        <begin position="108"/>
        <end position="157"/>
    </location>
</feature>
<evidence type="ECO:0000256" key="3">
    <source>
        <dbReference type="ARBA" id="ARBA00022490"/>
    </source>
</evidence>
<feature type="compositionally biased region" description="Polar residues" evidence="8">
    <location>
        <begin position="207"/>
        <end position="216"/>
    </location>
</feature>
<proteinExistence type="inferred from homology"/>
<evidence type="ECO:0000256" key="8">
    <source>
        <dbReference type="SAM" id="MobiDB-lite"/>
    </source>
</evidence>
<dbReference type="KEGG" id="fax:FUAX_26890"/>
<evidence type="ECO:0000256" key="2">
    <source>
        <dbReference type="ARBA" id="ARBA00009008"/>
    </source>
</evidence>
<evidence type="ECO:0000256" key="4">
    <source>
        <dbReference type="ARBA" id="ARBA00022618"/>
    </source>
</evidence>
<dbReference type="PANTHER" id="PTHR35794:SF2">
    <property type="entry name" value="CELL DIVISION PROTEIN DIVIVA"/>
    <property type="match status" value="1"/>
</dbReference>
<dbReference type="Pfam" id="PF05103">
    <property type="entry name" value="DivIVA"/>
    <property type="match status" value="1"/>
</dbReference>
<feature type="region of interest" description="Disordered" evidence="8">
    <location>
        <begin position="206"/>
        <end position="303"/>
    </location>
</feature>
<dbReference type="InterPro" id="IPR007793">
    <property type="entry name" value="DivIVA_fam"/>
</dbReference>